<feature type="compositionally biased region" description="Acidic residues" evidence="7">
    <location>
        <begin position="66"/>
        <end position="89"/>
    </location>
</feature>
<dbReference type="InterPro" id="IPR002110">
    <property type="entry name" value="Ankyrin_rpt"/>
</dbReference>
<dbReference type="KEGG" id="pvp:105302968"/>
<evidence type="ECO:0000313" key="10">
    <source>
        <dbReference type="RefSeq" id="XP_023376847.1"/>
    </source>
</evidence>
<dbReference type="InterPro" id="IPR003409">
    <property type="entry name" value="MORN"/>
</dbReference>
<evidence type="ECO:0000256" key="1">
    <source>
        <dbReference type="ARBA" id="ARBA00022723"/>
    </source>
</evidence>
<dbReference type="Pfam" id="PF12796">
    <property type="entry name" value="Ank_2"/>
    <property type="match status" value="1"/>
</dbReference>
<evidence type="ECO:0000259" key="8">
    <source>
        <dbReference type="PROSITE" id="PS50865"/>
    </source>
</evidence>
<dbReference type="PANTHER" id="PTHR15897:SF2">
    <property type="entry name" value="ANKYRIN REPEAT AND MYND DOMAIN-CONTAINING PROTEIN 1"/>
    <property type="match status" value="1"/>
</dbReference>
<dbReference type="RefSeq" id="XP_023376847.1">
    <property type="nucleotide sequence ID" value="XM_023521079.1"/>
</dbReference>
<name>A0A6P6BP94_PTEVA</name>
<dbReference type="SUPFAM" id="SSF144232">
    <property type="entry name" value="HIT/MYND zinc finger-like"/>
    <property type="match status" value="1"/>
</dbReference>
<dbReference type="PROSITE" id="PS50088">
    <property type="entry name" value="ANK_REPEAT"/>
    <property type="match status" value="1"/>
</dbReference>
<dbReference type="SUPFAM" id="SSF82185">
    <property type="entry name" value="Histone H3 K4-specific methyltransferase SET7/9 N-terminal domain"/>
    <property type="match status" value="1"/>
</dbReference>
<dbReference type="SMART" id="SM00248">
    <property type="entry name" value="ANK"/>
    <property type="match status" value="5"/>
</dbReference>
<sequence length="906" mass="100363">MALWFPTLLLGSKTRDMESGRSSLLQDEVPDGDQLEARGSEPAASEAPGTPESSRLFRRDAPEAPEAPEEEEEEQEQEEEQEEEEEQESEGSRRELDLKEAYVQLVQGVQEWQDGCVYRGQFGLDMKLGYGEFSWPTGESYHGQFYRDHRHGVGTYMWPDGSSFTGMFYLSHREGYGTMYMKARLFQGLYKADERFGPGVQTYPDGCQDVGLWFRQHLVRLCMDIPGSFSLRSYPEFAGFLVRSAARIGLSDDETMRWDLLEEQDPFFYDYKRFLLDDSLTTPPEMYIYSTDNAHLPMTRSLREDLDAWIFRQDIPPFVEDGEPWFIKNETPLLVKIQKQTYKFRSEPVHCHTNIVNLLLDSGADVNQCTDEGLTPLSMCFLLHYPTSAFKLNVAERTAPQPQPSSSWPLPSLTCSLLGGLAQVSAQQNRPPSHLCAPCKRSRNRWRTINLLLHRGADPNLCRVPMQVLFFAVKAGDVDGVKLLLEKGARTDVQLPPERGSLTPLHIAAALPGEAGVKITELLLHAVTDVDARAADQDDVHRLGKLDLLPSSLKLNNEAGPPRIYYSDHTSVPKEGGRTALHVACEREDNYKCARDIVRLLLSHRADTSLLWSGHSPLSLSIISGNDLEIQTDEGEHDEGGLLRQGSQVGLSGEGASERRLRALLVQAGLPWRFRRGPVSSASFHSCAEPVAQQAVWAPAPCLAGRELHSDGVGLLGEPDASVRIRPQLLSLLASWAAPGLVAEDTAGDSCPRAQPGAPAPQRLALPVATWWPGAGDTEPVSAGDSELIEGAGDAELVSGAGDTELVQVELTPYHRLKRRSPGLKVPHPEEQELIPFFKFCYQCGRSVGVRLAPCARCYGMLACSKNCKTKAWADFHKRDCSVLASIVPCQAACLEDGSPRVQVSQ</sequence>
<dbReference type="InterPro" id="IPR002893">
    <property type="entry name" value="Znf_MYND"/>
</dbReference>
<dbReference type="GeneID" id="105302968"/>
<accession>A0A6P6BP94</accession>
<dbReference type="Pfam" id="PF01753">
    <property type="entry name" value="zf-MYND"/>
    <property type="match status" value="1"/>
</dbReference>
<dbReference type="Proteomes" id="UP000515202">
    <property type="component" value="Unplaced"/>
</dbReference>
<dbReference type="Gene3D" id="2.20.110.10">
    <property type="entry name" value="Histone H3 K4-specific methyltransferase SET7/9 N-terminal domain"/>
    <property type="match status" value="1"/>
</dbReference>
<dbReference type="Pfam" id="PF02493">
    <property type="entry name" value="MORN"/>
    <property type="match status" value="3"/>
</dbReference>
<dbReference type="AlphaFoldDB" id="A0A6P6BP94"/>
<evidence type="ECO:0000256" key="5">
    <source>
        <dbReference type="PROSITE-ProRule" id="PRU00023"/>
    </source>
</evidence>
<dbReference type="OrthoDB" id="48314at2759"/>
<dbReference type="PROSITE" id="PS50865">
    <property type="entry name" value="ZF_MYND_2"/>
    <property type="match status" value="1"/>
</dbReference>
<evidence type="ECO:0000313" key="9">
    <source>
        <dbReference type="Proteomes" id="UP000515202"/>
    </source>
</evidence>
<keyword evidence="4" id="KW-0862">Zinc</keyword>
<protein>
    <submittedName>
        <fullName evidence="10">Ankyrin repeat and MYND domain-containing protein 1</fullName>
    </submittedName>
</protein>
<dbReference type="Pfam" id="PF00023">
    <property type="entry name" value="Ank"/>
    <property type="match status" value="1"/>
</dbReference>
<evidence type="ECO:0000256" key="2">
    <source>
        <dbReference type="ARBA" id="ARBA00022737"/>
    </source>
</evidence>
<evidence type="ECO:0000256" key="4">
    <source>
        <dbReference type="ARBA" id="ARBA00022833"/>
    </source>
</evidence>
<dbReference type="SUPFAM" id="SSF48403">
    <property type="entry name" value="Ankyrin repeat"/>
    <property type="match status" value="1"/>
</dbReference>
<keyword evidence="2" id="KW-0677">Repeat</keyword>
<dbReference type="PANTHER" id="PTHR15897">
    <property type="entry name" value="ANKYRIN REPEAT AND MYND DOMAIN PROTEIN 1"/>
    <property type="match status" value="1"/>
</dbReference>
<feature type="domain" description="MYND-type" evidence="8">
    <location>
        <begin position="841"/>
        <end position="881"/>
    </location>
</feature>
<dbReference type="SMART" id="SM00698">
    <property type="entry name" value="MORN"/>
    <property type="match status" value="3"/>
</dbReference>
<keyword evidence="5" id="KW-0040">ANK repeat</keyword>
<evidence type="ECO:0000256" key="7">
    <source>
        <dbReference type="SAM" id="MobiDB-lite"/>
    </source>
</evidence>
<dbReference type="InterPro" id="IPR036770">
    <property type="entry name" value="Ankyrin_rpt-contain_sf"/>
</dbReference>
<proteinExistence type="predicted"/>
<keyword evidence="1" id="KW-0479">Metal-binding</keyword>
<feature type="region of interest" description="Disordered" evidence="7">
    <location>
        <begin position="1"/>
        <end position="96"/>
    </location>
</feature>
<dbReference type="Gene3D" id="1.25.40.20">
    <property type="entry name" value="Ankyrin repeat-containing domain"/>
    <property type="match status" value="2"/>
</dbReference>
<reference evidence="10" key="1">
    <citation type="submission" date="2025-08" db="UniProtKB">
        <authorList>
            <consortium name="RefSeq"/>
        </authorList>
    </citation>
    <scope>IDENTIFICATION</scope>
    <source>
        <tissue evidence="10">Kidney</tissue>
    </source>
</reference>
<evidence type="ECO:0000256" key="3">
    <source>
        <dbReference type="ARBA" id="ARBA00022771"/>
    </source>
</evidence>
<dbReference type="GO" id="GO:0008270">
    <property type="term" value="F:zinc ion binding"/>
    <property type="evidence" value="ECO:0007669"/>
    <property type="project" value="UniProtKB-KW"/>
</dbReference>
<dbReference type="CTD" id="51281"/>
<feature type="repeat" description="ANK" evidence="5">
    <location>
        <begin position="576"/>
        <end position="613"/>
    </location>
</feature>
<gene>
    <name evidence="10" type="primary">ANKMY1</name>
</gene>
<keyword evidence="9" id="KW-1185">Reference proteome</keyword>
<dbReference type="InterPro" id="IPR053064">
    <property type="entry name" value="Ankyrin-MYND_domain-protein"/>
</dbReference>
<evidence type="ECO:0000256" key="6">
    <source>
        <dbReference type="PROSITE-ProRule" id="PRU00134"/>
    </source>
</evidence>
<keyword evidence="3 6" id="KW-0863">Zinc-finger</keyword>
<organism evidence="9 10">
    <name type="scientific">Pteropus vampyrus</name>
    <name type="common">Large flying fox</name>
    <dbReference type="NCBI Taxonomy" id="132908"/>
    <lineage>
        <taxon>Eukaryota</taxon>
        <taxon>Metazoa</taxon>
        <taxon>Chordata</taxon>
        <taxon>Craniata</taxon>
        <taxon>Vertebrata</taxon>
        <taxon>Euteleostomi</taxon>
        <taxon>Mammalia</taxon>
        <taxon>Eutheria</taxon>
        <taxon>Laurasiatheria</taxon>
        <taxon>Chiroptera</taxon>
        <taxon>Yinpterochiroptera</taxon>
        <taxon>Pteropodoidea</taxon>
        <taxon>Pteropodidae</taxon>
        <taxon>Pteropodinae</taxon>
        <taxon>Pteropus</taxon>
    </lineage>
</organism>